<comment type="caution">
    <text evidence="2">The sequence shown here is derived from an EMBL/GenBank/DDBJ whole genome shotgun (WGS) entry which is preliminary data.</text>
</comment>
<feature type="signal peptide" evidence="1">
    <location>
        <begin position="1"/>
        <end position="22"/>
    </location>
</feature>
<organism evidence="2 3">
    <name type="scientific">Sphingomonas gilva</name>
    <dbReference type="NCBI Taxonomy" id="2305907"/>
    <lineage>
        <taxon>Bacteria</taxon>
        <taxon>Pseudomonadati</taxon>
        <taxon>Pseudomonadota</taxon>
        <taxon>Alphaproteobacteria</taxon>
        <taxon>Sphingomonadales</taxon>
        <taxon>Sphingomonadaceae</taxon>
        <taxon>Sphingomonas</taxon>
    </lineage>
</organism>
<dbReference type="AlphaFoldDB" id="A0A396RKB0"/>
<dbReference type="InterPro" id="IPR045500">
    <property type="entry name" value="DUF6491"/>
</dbReference>
<dbReference type="PROSITE" id="PS51257">
    <property type="entry name" value="PROKAR_LIPOPROTEIN"/>
    <property type="match status" value="1"/>
</dbReference>
<keyword evidence="1" id="KW-0732">Signal</keyword>
<sequence>MRPTYLLPALLACAACVAQPQAGPASQAAQACFWPSQVSGFSDAGPDRALVRIGTRETWELTLSPGCPDVDWAMKIGIKSRSGERICSGRPAELLVPNASGSGLRSCMVSSVRRLSPEEAAVDGQTSAP</sequence>
<evidence type="ECO:0000256" key="1">
    <source>
        <dbReference type="SAM" id="SignalP"/>
    </source>
</evidence>
<proteinExistence type="predicted"/>
<feature type="chain" id="PRO_5017204155" evidence="1">
    <location>
        <begin position="23"/>
        <end position="129"/>
    </location>
</feature>
<gene>
    <name evidence="2" type="ORF">D1610_14955</name>
</gene>
<dbReference type="Proteomes" id="UP000266693">
    <property type="component" value="Unassembled WGS sequence"/>
</dbReference>
<keyword evidence="3" id="KW-1185">Reference proteome</keyword>
<evidence type="ECO:0000313" key="3">
    <source>
        <dbReference type="Proteomes" id="UP000266693"/>
    </source>
</evidence>
<evidence type="ECO:0000313" key="2">
    <source>
        <dbReference type="EMBL" id="RHW16687.1"/>
    </source>
</evidence>
<reference evidence="2 3" key="1">
    <citation type="submission" date="2018-08" db="EMBL/GenBank/DDBJ databases">
        <title>The multiple taxonomic identification of Sphingomonas gilva.</title>
        <authorList>
            <person name="Zhu D."/>
            <person name="Zheng S."/>
        </authorList>
    </citation>
    <scope>NUCLEOTIDE SEQUENCE [LARGE SCALE GENOMIC DNA]</scope>
    <source>
        <strain evidence="2 3">ZDH117</strain>
    </source>
</reference>
<protein>
    <submittedName>
        <fullName evidence="2">Uncharacterized protein</fullName>
    </submittedName>
</protein>
<dbReference type="Pfam" id="PF20101">
    <property type="entry name" value="DUF6491"/>
    <property type="match status" value="1"/>
</dbReference>
<accession>A0A396RKB0</accession>
<dbReference type="EMBL" id="QWLV01000008">
    <property type="protein sequence ID" value="RHW16687.1"/>
    <property type="molecule type" value="Genomic_DNA"/>
</dbReference>
<name>A0A396RKB0_9SPHN</name>